<evidence type="ECO:0000256" key="1">
    <source>
        <dbReference type="ARBA" id="ARBA00007665"/>
    </source>
</evidence>
<feature type="compositionally biased region" description="Basic and acidic residues" evidence="2">
    <location>
        <begin position="16"/>
        <end position="29"/>
    </location>
</feature>
<dbReference type="InterPro" id="IPR036956">
    <property type="entry name" value="Impact_N_sf"/>
</dbReference>
<feature type="region of interest" description="Disordered" evidence="2">
    <location>
        <begin position="103"/>
        <end position="122"/>
    </location>
</feature>
<dbReference type="GeneID" id="89971254"/>
<feature type="compositionally biased region" description="Gly residues" evidence="2">
    <location>
        <begin position="107"/>
        <end position="119"/>
    </location>
</feature>
<dbReference type="AlphaFoldDB" id="A0AAV9N7L3"/>
<feature type="region of interest" description="Disordered" evidence="2">
    <location>
        <begin position="298"/>
        <end position="395"/>
    </location>
</feature>
<feature type="compositionally biased region" description="Low complexity" evidence="2">
    <location>
        <begin position="219"/>
        <end position="239"/>
    </location>
</feature>
<name>A0AAV9N7L3_9EURO</name>
<dbReference type="InterPro" id="IPR020568">
    <property type="entry name" value="Ribosomal_Su5_D2-typ_SF"/>
</dbReference>
<evidence type="ECO:0000313" key="4">
    <source>
        <dbReference type="EMBL" id="KAK5051408.1"/>
    </source>
</evidence>
<feature type="compositionally biased region" description="Polar residues" evidence="2">
    <location>
        <begin position="321"/>
        <end position="336"/>
    </location>
</feature>
<dbReference type="PANTHER" id="PTHR16301:SF26">
    <property type="entry name" value="IMPACT FAMILY MEMBER C14C8.09C"/>
    <property type="match status" value="1"/>
</dbReference>
<gene>
    <name evidence="4" type="ORF">LTR84_003060</name>
</gene>
<dbReference type="RefSeq" id="XP_064705635.1">
    <property type="nucleotide sequence ID" value="XM_064846655.1"/>
</dbReference>
<dbReference type="GO" id="GO:0006446">
    <property type="term" value="P:regulation of translational initiation"/>
    <property type="evidence" value="ECO:0007669"/>
    <property type="project" value="TreeGrafter"/>
</dbReference>
<evidence type="ECO:0000313" key="5">
    <source>
        <dbReference type="Proteomes" id="UP001358417"/>
    </source>
</evidence>
<reference evidence="4 5" key="1">
    <citation type="submission" date="2023-08" db="EMBL/GenBank/DDBJ databases">
        <title>Black Yeasts Isolated from many extreme environments.</title>
        <authorList>
            <person name="Coleine C."/>
            <person name="Stajich J.E."/>
            <person name="Selbmann L."/>
        </authorList>
    </citation>
    <scope>NUCLEOTIDE SEQUENCE [LARGE SCALE GENOMIC DNA]</scope>
    <source>
        <strain evidence="4 5">CCFEE 5792</strain>
    </source>
</reference>
<dbReference type="EMBL" id="JAVRRD010000015">
    <property type="protein sequence ID" value="KAK5051408.1"/>
    <property type="molecule type" value="Genomic_DNA"/>
</dbReference>
<comment type="similarity">
    <text evidence="1">Belongs to the IMPACT family.</text>
</comment>
<comment type="caution">
    <text evidence="4">The sequence shown here is derived from an EMBL/GenBank/DDBJ whole genome shotgun (WGS) entry which is preliminary data.</text>
</comment>
<accession>A0AAV9N7L3</accession>
<dbReference type="GO" id="GO:0005737">
    <property type="term" value="C:cytoplasm"/>
    <property type="evidence" value="ECO:0007669"/>
    <property type="project" value="TreeGrafter"/>
</dbReference>
<dbReference type="InterPro" id="IPR001498">
    <property type="entry name" value="Impact_N"/>
</dbReference>
<proteinExistence type="inferred from homology"/>
<feature type="compositionally biased region" description="Low complexity" evidence="2">
    <location>
        <begin position="1"/>
        <end position="10"/>
    </location>
</feature>
<dbReference type="Proteomes" id="UP001358417">
    <property type="component" value="Unassembled WGS sequence"/>
</dbReference>
<feature type="domain" description="Impact N-terminal" evidence="3">
    <location>
        <begin position="45"/>
        <end position="188"/>
    </location>
</feature>
<feature type="compositionally biased region" description="Basic and acidic residues" evidence="2">
    <location>
        <begin position="240"/>
        <end position="249"/>
    </location>
</feature>
<feature type="compositionally biased region" description="Polar residues" evidence="2">
    <location>
        <begin position="30"/>
        <end position="43"/>
    </location>
</feature>
<feature type="region of interest" description="Disordered" evidence="2">
    <location>
        <begin position="1"/>
        <end position="43"/>
    </location>
</feature>
<evidence type="ECO:0000256" key="2">
    <source>
        <dbReference type="SAM" id="MobiDB-lite"/>
    </source>
</evidence>
<keyword evidence="5" id="KW-1185">Reference proteome</keyword>
<sequence length="433" mass="45901">MSATTNTNTNNKRRLKDIDTGEDVARTQDRTATQKVFKSSPITDRSSTFIAHFHPHDNDGHQSGNASKSTTQTIKTLQNDPAFASADHRMAAWRRASTQRTLLGAMSGSGSGPGPGLGFGSATVRTSGGVTYTTNSDDDGEKYAGKRLEKVLNELDVQGTVVVARWYGGVLLGPVRFAHIENVAREAIGNWRRSVGDGIGIGIGGKRVKVGGVVGLLSSSSSPAGVGVSSSPGPGSVSKEMTDAQRKVDEETRVRLAEQLVRRDESIVVLRALLAEKKEEQQQRKDEEDKRMIEAASSAIPASNPAPDSIHQNGEGDVTAPQPSSLPDTTPFSSSAPREPAPDSASKDTSTSTSASVTTTANMASSPPLQATPTATPTTPTTKPQPQPMDYAQMPLSRLRQLEKARDATIAFILKQIDKAEAEAKAKREGEGS</sequence>
<dbReference type="SUPFAM" id="SSF54211">
    <property type="entry name" value="Ribosomal protein S5 domain 2-like"/>
    <property type="match status" value="1"/>
</dbReference>
<evidence type="ECO:0000259" key="3">
    <source>
        <dbReference type="Pfam" id="PF01205"/>
    </source>
</evidence>
<dbReference type="Gene3D" id="3.30.230.30">
    <property type="entry name" value="Impact, N-terminal domain"/>
    <property type="match status" value="1"/>
</dbReference>
<feature type="region of interest" description="Disordered" evidence="2">
    <location>
        <begin position="219"/>
        <end position="249"/>
    </location>
</feature>
<dbReference type="InterPro" id="IPR023582">
    <property type="entry name" value="Impact"/>
</dbReference>
<organism evidence="4 5">
    <name type="scientific">Exophiala bonariae</name>
    <dbReference type="NCBI Taxonomy" id="1690606"/>
    <lineage>
        <taxon>Eukaryota</taxon>
        <taxon>Fungi</taxon>
        <taxon>Dikarya</taxon>
        <taxon>Ascomycota</taxon>
        <taxon>Pezizomycotina</taxon>
        <taxon>Eurotiomycetes</taxon>
        <taxon>Chaetothyriomycetidae</taxon>
        <taxon>Chaetothyriales</taxon>
        <taxon>Herpotrichiellaceae</taxon>
        <taxon>Exophiala</taxon>
    </lineage>
</organism>
<dbReference type="Pfam" id="PF01205">
    <property type="entry name" value="Impact_N"/>
    <property type="match status" value="1"/>
</dbReference>
<feature type="compositionally biased region" description="Low complexity" evidence="2">
    <location>
        <begin position="347"/>
        <end position="384"/>
    </location>
</feature>
<protein>
    <recommendedName>
        <fullName evidence="3">Impact N-terminal domain-containing protein</fullName>
    </recommendedName>
</protein>
<dbReference type="PANTHER" id="PTHR16301">
    <property type="entry name" value="IMPACT-RELATED"/>
    <property type="match status" value="1"/>
</dbReference>
<dbReference type="GO" id="GO:0140469">
    <property type="term" value="P:GCN2-mediated signaling"/>
    <property type="evidence" value="ECO:0007669"/>
    <property type="project" value="TreeGrafter"/>
</dbReference>
<feature type="compositionally biased region" description="Low complexity" evidence="2">
    <location>
        <begin position="298"/>
        <end position="310"/>
    </location>
</feature>